<sequence>MNTVTLLLLLFTVLDKITAQPCIKSVDIVFAIDVSYSIQYSNFQGYLLPFIQNFVSGYDVGPNFLQARVGALTFSDEPHLAFLLDAHLGKPEVLRAIADIPYQGGETYTSKALKFARENMFGPEHGGRADAEQVLIVLTDGRSYNTTSTVQEANLCKQQGIAVFAIGVGNADEGELKAMANFPAEKYMYYVTGFQALASIQSTLLDSTCGTSKQIYNDENKDSLPCDLPCSGRAVDIVFVIDESFSIGGDTFNSVMLPFLQQVVNHLDVGPYQQQMRVGALAFGTFPRMLFRLNAFTDKRRLVSAISKIRYVGGDSNINTALAFAKDQMLGRLVKGVRGGATPVIVLLTDGKSENRQATVRQAEAARQCGIEIFAVGVGEADQDELSCLVSQPIEDHLFCANDFRDFNSISTTLSSKLSNC</sequence>
<dbReference type="EMBL" id="JASAOG010000235">
    <property type="protein sequence ID" value="KAK0042679.1"/>
    <property type="molecule type" value="Genomic_DNA"/>
</dbReference>
<evidence type="ECO:0000256" key="6">
    <source>
        <dbReference type="SAM" id="SignalP"/>
    </source>
</evidence>
<dbReference type="PRINTS" id="PR00453">
    <property type="entry name" value="VWFADOMAIN"/>
</dbReference>
<comment type="caution">
    <text evidence="8">The sequence shown here is derived from an EMBL/GenBank/DDBJ whole genome shotgun (WGS) entry which is preliminary data.</text>
</comment>
<evidence type="ECO:0000256" key="4">
    <source>
        <dbReference type="ARBA" id="ARBA00022737"/>
    </source>
</evidence>
<name>A0AAD8EXU2_BIOPF</name>
<feature type="chain" id="PRO_5042070898" evidence="6">
    <location>
        <begin position="20"/>
        <end position="421"/>
    </location>
</feature>
<keyword evidence="9" id="KW-1185">Reference proteome</keyword>
<dbReference type="FunFam" id="3.40.50.410:FF:000004">
    <property type="entry name" value="collagen alpha-6(VI) chain"/>
    <property type="match status" value="1"/>
</dbReference>
<dbReference type="SUPFAM" id="SSF53300">
    <property type="entry name" value="vWA-like"/>
    <property type="match status" value="2"/>
</dbReference>
<dbReference type="CDD" id="cd01472">
    <property type="entry name" value="vWA_collagen"/>
    <property type="match status" value="1"/>
</dbReference>
<evidence type="ECO:0000256" key="1">
    <source>
        <dbReference type="ARBA" id="ARBA00004613"/>
    </source>
</evidence>
<keyword evidence="4" id="KW-0677">Repeat</keyword>
<dbReference type="SMART" id="SM00327">
    <property type="entry name" value="VWA"/>
    <property type="match status" value="2"/>
</dbReference>
<evidence type="ECO:0000256" key="5">
    <source>
        <dbReference type="ARBA" id="ARBA00023180"/>
    </source>
</evidence>
<dbReference type="CDD" id="cd01450">
    <property type="entry name" value="vWFA_subfamily_ECM"/>
    <property type="match status" value="1"/>
</dbReference>
<dbReference type="PROSITE" id="PS50234">
    <property type="entry name" value="VWFA"/>
    <property type="match status" value="2"/>
</dbReference>
<evidence type="ECO:0000256" key="2">
    <source>
        <dbReference type="ARBA" id="ARBA00022525"/>
    </source>
</evidence>
<keyword evidence="5" id="KW-0325">Glycoprotein</keyword>
<keyword evidence="3 6" id="KW-0732">Signal</keyword>
<feature type="domain" description="VWFA" evidence="7">
    <location>
        <begin position="236"/>
        <end position="418"/>
    </location>
</feature>
<evidence type="ECO:0000259" key="7">
    <source>
        <dbReference type="PROSITE" id="PS50234"/>
    </source>
</evidence>
<evidence type="ECO:0000313" key="9">
    <source>
        <dbReference type="Proteomes" id="UP001233172"/>
    </source>
</evidence>
<evidence type="ECO:0000256" key="3">
    <source>
        <dbReference type="ARBA" id="ARBA00022729"/>
    </source>
</evidence>
<protein>
    <submittedName>
        <fullName evidence="8">Cartilage matrix protein</fullName>
    </submittedName>
</protein>
<comment type="subcellular location">
    <subcellularLocation>
        <location evidence="1">Secreted</location>
    </subcellularLocation>
</comment>
<gene>
    <name evidence="8" type="ORF">Bpfe_027910</name>
</gene>
<dbReference type="InterPro" id="IPR050525">
    <property type="entry name" value="ECM_Assembly_Org"/>
</dbReference>
<proteinExistence type="predicted"/>
<dbReference type="Proteomes" id="UP001233172">
    <property type="component" value="Unassembled WGS sequence"/>
</dbReference>
<dbReference type="InterPro" id="IPR036465">
    <property type="entry name" value="vWFA_dom_sf"/>
</dbReference>
<dbReference type="PANTHER" id="PTHR24020:SF84">
    <property type="entry name" value="VWFA DOMAIN-CONTAINING PROTEIN"/>
    <property type="match status" value="1"/>
</dbReference>
<feature type="signal peptide" evidence="6">
    <location>
        <begin position="1"/>
        <end position="19"/>
    </location>
</feature>
<dbReference type="Gene3D" id="3.40.50.410">
    <property type="entry name" value="von Willebrand factor, type A domain"/>
    <property type="match status" value="2"/>
</dbReference>
<reference evidence="8" key="2">
    <citation type="submission" date="2023-04" db="EMBL/GenBank/DDBJ databases">
        <authorList>
            <person name="Bu L."/>
            <person name="Lu L."/>
            <person name="Laidemitt M.R."/>
            <person name="Zhang S.M."/>
            <person name="Mutuku M."/>
            <person name="Mkoji G."/>
            <person name="Steinauer M."/>
            <person name="Loker E.S."/>
        </authorList>
    </citation>
    <scope>NUCLEOTIDE SEQUENCE</scope>
    <source>
        <strain evidence="8">KasaAsao</strain>
        <tissue evidence="8">Whole Snail</tissue>
    </source>
</reference>
<organism evidence="8 9">
    <name type="scientific">Biomphalaria pfeifferi</name>
    <name type="common">Bloodfluke planorb</name>
    <name type="synonym">Freshwater snail</name>
    <dbReference type="NCBI Taxonomy" id="112525"/>
    <lineage>
        <taxon>Eukaryota</taxon>
        <taxon>Metazoa</taxon>
        <taxon>Spiralia</taxon>
        <taxon>Lophotrochozoa</taxon>
        <taxon>Mollusca</taxon>
        <taxon>Gastropoda</taxon>
        <taxon>Heterobranchia</taxon>
        <taxon>Euthyneura</taxon>
        <taxon>Panpulmonata</taxon>
        <taxon>Hygrophila</taxon>
        <taxon>Lymnaeoidea</taxon>
        <taxon>Planorbidae</taxon>
        <taxon>Biomphalaria</taxon>
    </lineage>
</organism>
<reference evidence="8" key="1">
    <citation type="journal article" date="2023" name="PLoS Negl. Trop. Dis.">
        <title>A genome sequence for Biomphalaria pfeifferi, the major vector snail for the human-infecting parasite Schistosoma mansoni.</title>
        <authorList>
            <person name="Bu L."/>
            <person name="Lu L."/>
            <person name="Laidemitt M.R."/>
            <person name="Zhang S.M."/>
            <person name="Mutuku M."/>
            <person name="Mkoji G."/>
            <person name="Steinauer M."/>
            <person name="Loker E.S."/>
        </authorList>
    </citation>
    <scope>NUCLEOTIDE SEQUENCE</scope>
    <source>
        <strain evidence="8">KasaAsao</strain>
    </source>
</reference>
<dbReference type="Pfam" id="PF00092">
    <property type="entry name" value="VWA"/>
    <property type="match status" value="2"/>
</dbReference>
<feature type="domain" description="VWFA" evidence="7">
    <location>
        <begin position="27"/>
        <end position="204"/>
    </location>
</feature>
<keyword evidence="2" id="KW-0964">Secreted</keyword>
<dbReference type="InterPro" id="IPR002035">
    <property type="entry name" value="VWF_A"/>
</dbReference>
<dbReference type="PANTHER" id="PTHR24020">
    <property type="entry name" value="COLLAGEN ALPHA"/>
    <property type="match status" value="1"/>
</dbReference>
<dbReference type="AlphaFoldDB" id="A0AAD8EXU2"/>
<accession>A0AAD8EXU2</accession>
<dbReference type="GO" id="GO:0005576">
    <property type="term" value="C:extracellular region"/>
    <property type="evidence" value="ECO:0007669"/>
    <property type="project" value="UniProtKB-SubCell"/>
</dbReference>
<evidence type="ECO:0000313" key="8">
    <source>
        <dbReference type="EMBL" id="KAK0042679.1"/>
    </source>
</evidence>